<dbReference type="EMBL" id="KQ257458">
    <property type="protein sequence ID" value="KNC99307.1"/>
    <property type="molecule type" value="Genomic_DNA"/>
</dbReference>
<evidence type="ECO:0000256" key="1">
    <source>
        <dbReference type="SAM" id="MobiDB-lite"/>
    </source>
</evidence>
<protein>
    <submittedName>
        <fullName evidence="2">Uncharacterized protein</fullName>
    </submittedName>
</protein>
<evidence type="ECO:0000313" key="3">
    <source>
        <dbReference type="Proteomes" id="UP000053201"/>
    </source>
</evidence>
<feature type="region of interest" description="Disordered" evidence="1">
    <location>
        <begin position="204"/>
        <end position="223"/>
    </location>
</feature>
<name>A0A0L0HDX3_SPIPD</name>
<accession>A0A0L0HDX3</accession>
<feature type="compositionally biased region" description="Basic and acidic residues" evidence="1">
    <location>
        <begin position="19"/>
        <end position="37"/>
    </location>
</feature>
<dbReference type="RefSeq" id="XP_016607347.1">
    <property type="nucleotide sequence ID" value="XM_016753764.1"/>
</dbReference>
<proteinExistence type="predicted"/>
<dbReference type="OrthoDB" id="2098736at2759"/>
<feature type="compositionally biased region" description="Polar residues" evidence="1">
    <location>
        <begin position="478"/>
        <end position="488"/>
    </location>
</feature>
<evidence type="ECO:0000313" key="2">
    <source>
        <dbReference type="EMBL" id="KNC99307.1"/>
    </source>
</evidence>
<dbReference type="VEuPathDB" id="FungiDB:SPPG_05558"/>
<feature type="region of interest" description="Disordered" evidence="1">
    <location>
        <begin position="150"/>
        <end position="184"/>
    </location>
</feature>
<feature type="region of interest" description="Disordered" evidence="1">
    <location>
        <begin position="1"/>
        <end position="45"/>
    </location>
</feature>
<sequence length="532" mass="58686">MEVNFNVRSSSSTRPQGLRRKDMRKEAWDKRYEDSRKGTRHSLKLPTEHRARFQEPYDSYLSHLLDLLPSPAHGCSIPPSFVDQARRLAPRGSGWTVWLSTELRQKFRDKKSQLVCDGNVTHGEFVELLLRIDEGQPGDAFKVETDVANSSSNTCDSHSEASGADDSCDFTDADVDPPLTSVDEKDELFMKDYLSGLAAMPEEAEPLPPYRDQKSSNLPSRLSDTPHSILGYALNCRPSAAGSSTIALAALPIPPSNTDTHAPPYRPMLGPGETNEPLPPYLDVNTKESVAATQWELENSDSNPDTLLSYADSEAVRYDDSAPPSPLLSWSVCSAGQTEDRPLTEDYKEIFGSHGPIDEPLPSYECSVADADGNASKKQKEVMGMDITSFSLASGKVSGQDKGIQTADLSTLSWWSDNMVDISDLDVLDPALEMDLDFDCAGVSDSSDSSTQMDLDADSRYLLSRFTLLDELSTSFDGNMSSSTTPTRQWHKENGLNNRVPPWSDRNMIRDVGGFGADTSSLRSWSQREERN</sequence>
<feature type="compositionally biased region" description="Polar residues" evidence="1">
    <location>
        <begin position="1"/>
        <end position="15"/>
    </location>
</feature>
<reference evidence="2 3" key="1">
    <citation type="submission" date="2009-08" db="EMBL/GenBank/DDBJ databases">
        <title>The Genome Sequence of Spizellomyces punctatus strain DAOM BR117.</title>
        <authorList>
            <consortium name="The Broad Institute Genome Sequencing Platform"/>
            <person name="Russ C."/>
            <person name="Cuomo C."/>
            <person name="Shea T."/>
            <person name="Young S.K."/>
            <person name="Zeng Q."/>
            <person name="Koehrsen M."/>
            <person name="Haas B."/>
            <person name="Borodovsky M."/>
            <person name="Guigo R."/>
            <person name="Alvarado L."/>
            <person name="Berlin A."/>
            <person name="Bochicchio J."/>
            <person name="Borenstein D."/>
            <person name="Chapman S."/>
            <person name="Chen Z."/>
            <person name="Engels R."/>
            <person name="Freedman E."/>
            <person name="Gellesch M."/>
            <person name="Goldberg J."/>
            <person name="Griggs A."/>
            <person name="Gujja S."/>
            <person name="Heiman D."/>
            <person name="Hepburn T."/>
            <person name="Howarth C."/>
            <person name="Jen D."/>
            <person name="Larson L."/>
            <person name="Lewis B."/>
            <person name="Mehta T."/>
            <person name="Park D."/>
            <person name="Pearson M."/>
            <person name="Roberts A."/>
            <person name="Saif S."/>
            <person name="Shenoy N."/>
            <person name="Sisk P."/>
            <person name="Stolte C."/>
            <person name="Sykes S."/>
            <person name="Thomson T."/>
            <person name="Walk T."/>
            <person name="White J."/>
            <person name="Yandava C."/>
            <person name="Burger G."/>
            <person name="Gray M.W."/>
            <person name="Holland P.W.H."/>
            <person name="King N."/>
            <person name="Lang F.B.F."/>
            <person name="Roger A.J."/>
            <person name="Ruiz-Trillo I."/>
            <person name="Lander E."/>
            <person name="Nusbaum C."/>
        </authorList>
    </citation>
    <scope>NUCLEOTIDE SEQUENCE [LARGE SCALE GENOMIC DNA]</scope>
    <source>
        <strain evidence="2 3">DAOM BR117</strain>
    </source>
</reference>
<feature type="compositionally biased region" description="Acidic residues" evidence="1">
    <location>
        <begin position="166"/>
        <end position="175"/>
    </location>
</feature>
<keyword evidence="3" id="KW-1185">Reference proteome</keyword>
<organism evidence="2 3">
    <name type="scientific">Spizellomyces punctatus (strain DAOM BR117)</name>
    <dbReference type="NCBI Taxonomy" id="645134"/>
    <lineage>
        <taxon>Eukaryota</taxon>
        <taxon>Fungi</taxon>
        <taxon>Fungi incertae sedis</taxon>
        <taxon>Chytridiomycota</taxon>
        <taxon>Chytridiomycota incertae sedis</taxon>
        <taxon>Chytridiomycetes</taxon>
        <taxon>Spizellomycetales</taxon>
        <taxon>Spizellomycetaceae</taxon>
        <taxon>Spizellomyces</taxon>
    </lineage>
</organism>
<dbReference type="AlphaFoldDB" id="A0A0L0HDX3"/>
<gene>
    <name evidence="2" type="ORF">SPPG_05558</name>
</gene>
<feature type="region of interest" description="Disordered" evidence="1">
    <location>
        <begin position="478"/>
        <end position="508"/>
    </location>
</feature>
<dbReference type="Proteomes" id="UP000053201">
    <property type="component" value="Unassembled WGS sequence"/>
</dbReference>
<dbReference type="GeneID" id="27688922"/>
<dbReference type="InParanoid" id="A0A0L0HDX3"/>